<gene>
    <name evidence="2" type="ORF">DP939_03170</name>
</gene>
<dbReference type="InterPro" id="IPR016181">
    <property type="entry name" value="Acyl_CoA_acyltransferase"/>
</dbReference>
<dbReference type="PROSITE" id="PS51186">
    <property type="entry name" value="GNAT"/>
    <property type="match status" value="1"/>
</dbReference>
<accession>A0A366M6N4</accession>
<dbReference type="SUPFAM" id="SSF55729">
    <property type="entry name" value="Acyl-CoA N-acyltransferases (Nat)"/>
    <property type="match status" value="1"/>
</dbReference>
<reference evidence="2 3" key="1">
    <citation type="submission" date="2018-06" db="EMBL/GenBank/DDBJ databases">
        <title>Sphaerisporangium craniellae sp. nov., isolated from a marine sponge in the South China Sea.</title>
        <authorList>
            <person name="Li L."/>
        </authorList>
    </citation>
    <scope>NUCLEOTIDE SEQUENCE [LARGE SCALE GENOMIC DNA]</scope>
    <source>
        <strain evidence="2 3">LHW63015</strain>
    </source>
</reference>
<feature type="domain" description="N-acetyltransferase" evidence="1">
    <location>
        <begin position="5"/>
        <end position="165"/>
    </location>
</feature>
<sequence>MRIMLSVRSALSDDVAAIVALMARCRERYEEHQPVFWRRAADARDRHTEFIATLVEDEKVIFRVAEREGRFAGFAVGSLVPSPPVYDPGGPTCTLDDFAVGEDGDWTTVGVDLLKAVTEEARRRGAVQVVVVCGHMDEAKRQALRARRALHRVGVVDRPDLTAPI</sequence>
<dbReference type="Proteomes" id="UP000253303">
    <property type="component" value="Unassembled WGS sequence"/>
</dbReference>
<protein>
    <submittedName>
        <fullName evidence="2">N-acetyltransferase</fullName>
    </submittedName>
</protein>
<evidence type="ECO:0000259" key="1">
    <source>
        <dbReference type="PROSITE" id="PS51186"/>
    </source>
</evidence>
<proteinExistence type="predicted"/>
<dbReference type="AlphaFoldDB" id="A0A366M6N4"/>
<dbReference type="Gene3D" id="3.40.630.30">
    <property type="match status" value="1"/>
</dbReference>
<name>A0A366M6N4_9ACTN</name>
<comment type="caution">
    <text evidence="2">The sequence shown here is derived from an EMBL/GenBank/DDBJ whole genome shotgun (WGS) entry which is preliminary data.</text>
</comment>
<dbReference type="EMBL" id="QMEY01000001">
    <property type="protein sequence ID" value="RBQ21717.1"/>
    <property type="molecule type" value="Genomic_DNA"/>
</dbReference>
<evidence type="ECO:0000313" key="3">
    <source>
        <dbReference type="Proteomes" id="UP000253303"/>
    </source>
</evidence>
<dbReference type="InterPro" id="IPR000182">
    <property type="entry name" value="GNAT_dom"/>
</dbReference>
<organism evidence="2 3">
    <name type="scientific">Spongiactinospora rosea</name>
    <dbReference type="NCBI Taxonomy" id="2248750"/>
    <lineage>
        <taxon>Bacteria</taxon>
        <taxon>Bacillati</taxon>
        <taxon>Actinomycetota</taxon>
        <taxon>Actinomycetes</taxon>
        <taxon>Streptosporangiales</taxon>
        <taxon>Streptosporangiaceae</taxon>
        <taxon>Spongiactinospora</taxon>
    </lineage>
</organism>
<dbReference type="Pfam" id="PF00583">
    <property type="entry name" value="Acetyltransf_1"/>
    <property type="match status" value="1"/>
</dbReference>
<keyword evidence="3" id="KW-1185">Reference proteome</keyword>
<evidence type="ECO:0000313" key="2">
    <source>
        <dbReference type="EMBL" id="RBQ21717.1"/>
    </source>
</evidence>
<keyword evidence="2" id="KW-0808">Transferase</keyword>
<dbReference type="GO" id="GO:0016747">
    <property type="term" value="F:acyltransferase activity, transferring groups other than amino-acyl groups"/>
    <property type="evidence" value="ECO:0007669"/>
    <property type="project" value="InterPro"/>
</dbReference>